<evidence type="ECO:0000256" key="2">
    <source>
        <dbReference type="SAM" id="Phobius"/>
    </source>
</evidence>
<sequence length="102" mass="11281">MEGGEPLWWDSEPHNNLTGAAPSNPAQLDKSNAETTRYLKDQDASMQRVEVGARILGMEARRDVALERVRGRNNTEMACVFLTAVVTMLVIATAKQVLLVRV</sequence>
<dbReference type="EMBL" id="JAULSV010000006">
    <property type="protein sequence ID" value="KAK0641826.1"/>
    <property type="molecule type" value="Genomic_DNA"/>
</dbReference>
<gene>
    <name evidence="3" type="ORF">B0T16DRAFT_394045</name>
</gene>
<feature type="region of interest" description="Disordered" evidence="1">
    <location>
        <begin position="1"/>
        <end position="41"/>
    </location>
</feature>
<keyword evidence="2" id="KW-0472">Membrane</keyword>
<feature type="compositionally biased region" description="Polar residues" evidence="1">
    <location>
        <begin position="24"/>
        <end position="35"/>
    </location>
</feature>
<dbReference type="Proteomes" id="UP001174936">
    <property type="component" value="Unassembled WGS sequence"/>
</dbReference>
<evidence type="ECO:0000256" key="1">
    <source>
        <dbReference type="SAM" id="MobiDB-lite"/>
    </source>
</evidence>
<feature type="transmembrane region" description="Helical" evidence="2">
    <location>
        <begin position="78"/>
        <end position="98"/>
    </location>
</feature>
<name>A0AA40CK28_9PEZI</name>
<keyword evidence="2" id="KW-0812">Transmembrane</keyword>
<evidence type="ECO:0000313" key="4">
    <source>
        <dbReference type="Proteomes" id="UP001174936"/>
    </source>
</evidence>
<dbReference type="AlphaFoldDB" id="A0AA40CK28"/>
<comment type="caution">
    <text evidence="3">The sequence shown here is derived from an EMBL/GenBank/DDBJ whole genome shotgun (WGS) entry which is preliminary data.</text>
</comment>
<organism evidence="3 4">
    <name type="scientific">Cercophora newfieldiana</name>
    <dbReference type="NCBI Taxonomy" id="92897"/>
    <lineage>
        <taxon>Eukaryota</taxon>
        <taxon>Fungi</taxon>
        <taxon>Dikarya</taxon>
        <taxon>Ascomycota</taxon>
        <taxon>Pezizomycotina</taxon>
        <taxon>Sordariomycetes</taxon>
        <taxon>Sordariomycetidae</taxon>
        <taxon>Sordariales</taxon>
        <taxon>Lasiosphaeriaceae</taxon>
        <taxon>Cercophora</taxon>
    </lineage>
</organism>
<keyword evidence="2" id="KW-1133">Transmembrane helix</keyword>
<reference evidence="3" key="1">
    <citation type="submission" date="2023-06" db="EMBL/GenBank/DDBJ databases">
        <title>Genome-scale phylogeny and comparative genomics of the fungal order Sordariales.</title>
        <authorList>
            <consortium name="Lawrence Berkeley National Laboratory"/>
            <person name="Hensen N."/>
            <person name="Bonometti L."/>
            <person name="Westerberg I."/>
            <person name="Brannstrom I.O."/>
            <person name="Guillou S."/>
            <person name="Cros-Aarteil S."/>
            <person name="Calhoun S."/>
            <person name="Haridas S."/>
            <person name="Kuo A."/>
            <person name="Mondo S."/>
            <person name="Pangilinan J."/>
            <person name="Riley R."/>
            <person name="Labutti K."/>
            <person name="Andreopoulos B."/>
            <person name="Lipzen A."/>
            <person name="Chen C."/>
            <person name="Yanf M."/>
            <person name="Daum C."/>
            <person name="Ng V."/>
            <person name="Clum A."/>
            <person name="Steindorff A."/>
            <person name="Ohm R."/>
            <person name="Martin F."/>
            <person name="Silar P."/>
            <person name="Natvig D."/>
            <person name="Lalanne C."/>
            <person name="Gautier V."/>
            <person name="Ament-Velasquez S.L."/>
            <person name="Kruys A."/>
            <person name="Hutchinson M.I."/>
            <person name="Powell A.J."/>
            <person name="Barry K."/>
            <person name="Miller A.N."/>
            <person name="Grigoriev I.V."/>
            <person name="Debuchy R."/>
            <person name="Gladieux P."/>
            <person name="Thoren M.H."/>
            <person name="Johannesson H."/>
        </authorList>
    </citation>
    <scope>NUCLEOTIDE SEQUENCE</scope>
    <source>
        <strain evidence="3">SMH2532-1</strain>
    </source>
</reference>
<accession>A0AA40CK28</accession>
<protein>
    <submittedName>
        <fullName evidence="3">Uncharacterized protein</fullName>
    </submittedName>
</protein>
<evidence type="ECO:0000313" key="3">
    <source>
        <dbReference type="EMBL" id="KAK0641826.1"/>
    </source>
</evidence>
<proteinExistence type="predicted"/>
<keyword evidence="4" id="KW-1185">Reference proteome</keyword>